<dbReference type="OrthoDB" id="286672at2759"/>
<dbReference type="GO" id="GO:0000407">
    <property type="term" value="C:phagophore assembly site"/>
    <property type="evidence" value="ECO:0007669"/>
    <property type="project" value="TreeGrafter"/>
</dbReference>
<proteinExistence type="predicted"/>
<dbReference type="PANTHER" id="PTHR24348">
    <property type="entry name" value="SERINE/THREONINE-PROTEIN KINASE UNC-51-RELATED"/>
    <property type="match status" value="1"/>
</dbReference>
<comment type="caution">
    <text evidence="8">The sequence shown here is derived from an EMBL/GenBank/DDBJ whole genome shotgun (WGS) entry which is preliminary data.</text>
</comment>
<dbReference type="PROSITE" id="PS00108">
    <property type="entry name" value="PROTEIN_KINASE_ST"/>
    <property type="match status" value="1"/>
</dbReference>
<evidence type="ECO:0000256" key="3">
    <source>
        <dbReference type="ARBA" id="ARBA00022777"/>
    </source>
</evidence>
<evidence type="ECO:0000256" key="6">
    <source>
        <dbReference type="SAM" id="Coils"/>
    </source>
</evidence>
<dbReference type="InterPro" id="IPR017441">
    <property type="entry name" value="Protein_kinase_ATP_BS"/>
</dbReference>
<keyword evidence="4 5" id="KW-0067">ATP-binding</keyword>
<dbReference type="PANTHER" id="PTHR24348:SF22">
    <property type="entry name" value="NON-SPECIFIC SERINE_THREONINE PROTEIN KINASE"/>
    <property type="match status" value="1"/>
</dbReference>
<dbReference type="CDD" id="cd00180">
    <property type="entry name" value="PKc"/>
    <property type="match status" value="1"/>
</dbReference>
<evidence type="ECO:0000256" key="2">
    <source>
        <dbReference type="ARBA" id="ARBA00022741"/>
    </source>
</evidence>
<dbReference type="InterPro" id="IPR045269">
    <property type="entry name" value="Atg1-like"/>
</dbReference>
<feature type="domain" description="Protein kinase" evidence="7">
    <location>
        <begin position="14"/>
        <end position="268"/>
    </location>
</feature>
<dbReference type="GO" id="GO:0005776">
    <property type="term" value="C:autophagosome"/>
    <property type="evidence" value="ECO:0007669"/>
    <property type="project" value="TreeGrafter"/>
</dbReference>
<reference evidence="8" key="1">
    <citation type="submission" date="2021-01" db="EMBL/GenBank/DDBJ databases">
        <authorList>
            <consortium name="Genoscope - CEA"/>
            <person name="William W."/>
        </authorList>
    </citation>
    <scope>NUCLEOTIDE SEQUENCE</scope>
</reference>
<dbReference type="InterPro" id="IPR000719">
    <property type="entry name" value="Prot_kinase_dom"/>
</dbReference>
<sequence length="541" mass="64035">MNNFLSQGQIIEKYQILSLLGQGAFGQVYKGLKLQNSDYVAIKVIELSRFSENDGLLGELVQSEIRALEIVKSDHVVGFFESFSDNKYCYIVMEFCDSGDLEQQLKNPKYKLTEQDALGIIKQILKGLRDLHSHYIIHRDLKLQNIMVHKNSSYKIADLGFCKVLQNPDQQSKLQLGTLFTMAPEIFNQQQYGLSSDMFSVGVILYQILYNRYPFTQRDYLSVQQPNINFQKNKIEVSYQTIDLLNQMLQFDPLKRITFQQLINHQAFEKPIFSLISKIQLQANMILFDDYEKFYLMKGKDIEQNNQNYPFNKVNVGQQQQQQQQKSQKKIKIIEILDIKENELSLEIDKINLKINEMFFFTNTIQEIFIYFNQPNLIALLCIKLQKLCEVILQLINQNQEKFQNLKSHEQDFQILEQQYREMATLYEGIQYQFYDVKDNLPLFEQDHLAYFMQQNISDNEFNNEFLRQLQEQLYNHNHKITVAFAHVILCYLFCQTKNPVTIQFDETTFNLKKSGEQYQNSQYLLQQLEELSQNFYNQQI</sequence>
<evidence type="ECO:0000313" key="8">
    <source>
        <dbReference type="EMBL" id="CAD8050712.1"/>
    </source>
</evidence>
<dbReference type="PROSITE" id="PS50011">
    <property type="entry name" value="PROTEIN_KINASE_DOM"/>
    <property type="match status" value="1"/>
</dbReference>
<name>A0A8S1KDA2_9CILI</name>
<feature type="binding site" evidence="5">
    <location>
        <position position="43"/>
    </location>
    <ligand>
        <name>ATP</name>
        <dbReference type="ChEBI" id="CHEBI:30616"/>
    </ligand>
</feature>
<feature type="coiled-coil region" evidence="6">
    <location>
        <begin position="392"/>
        <end position="426"/>
    </location>
</feature>
<gene>
    <name evidence="8" type="ORF">PSON_ATCC_30995.1.T0050155</name>
</gene>
<evidence type="ECO:0000259" key="7">
    <source>
        <dbReference type="PROSITE" id="PS50011"/>
    </source>
</evidence>
<dbReference type="GO" id="GO:0016020">
    <property type="term" value="C:membrane"/>
    <property type="evidence" value="ECO:0007669"/>
    <property type="project" value="TreeGrafter"/>
</dbReference>
<dbReference type="Pfam" id="PF00069">
    <property type="entry name" value="Pkinase"/>
    <property type="match status" value="1"/>
</dbReference>
<dbReference type="SMART" id="SM00220">
    <property type="entry name" value="S_TKc"/>
    <property type="match status" value="1"/>
</dbReference>
<dbReference type="EMBL" id="CAJJDN010000005">
    <property type="protein sequence ID" value="CAD8050712.1"/>
    <property type="molecule type" value="Genomic_DNA"/>
</dbReference>
<keyword evidence="1" id="KW-0808">Transferase</keyword>
<keyword evidence="9" id="KW-1185">Reference proteome</keyword>
<dbReference type="GO" id="GO:0004674">
    <property type="term" value="F:protein serine/threonine kinase activity"/>
    <property type="evidence" value="ECO:0007669"/>
    <property type="project" value="InterPro"/>
</dbReference>
<dbReference type="GO" id="GO:0005524">
    <property type="term" value="F:ATP binding"/>
    <property type="evidence" value="ECO:0007669"/>
    <property type="project" value="UniProtKB-UniRule"/>
</dbReference>
<evidence type="ECO:0000256" key="1">
    <source>
        <dbReference type="ARBA" id="ARBA00022679"/>
    </source>
</evidence>
<dbReference type="GO" id="GO:0010506">
    <property type="term" value="P:regulation of autophagy"/>
    <property type="evidence" value="ECO:0007669"/>
    <property type="project" value="InterPro"/>
</dbReference>
<protein>
    <recommendedName>
        <fullName evidence="7">Protein kinase domain-containing protein</fullName>
    </recommendedName>
</protein>
<evidence type="ECO:0000313" key="9">
    <source>
        <dbReference type="Proteomes" id="UP000692954"/>
    </source>
</evidence>
<keyword evidence="2 5" id="KW-0547">Nucleotide-binding</keyword>
<keyword evidence="3" id="KW-0418">Kinase</keyword>
<dbReference type="Proteomes" id="UP000692954">
    <property type="component" value="Unassembled WGS sequence"/>
</dbReference>
<evidence type="ECO:0000256" key="4">
    <source>
        <dbReference type="ARBA" id="ARBA00022840"/>
    </source>
</evidence>
<accession>A0A8S1KDA2</accession>
<keyword evidence="6" id="KW-0175">Coiled coil</keyword>
<dbReference type="PROSITE" id="PS00107">
    <property type="entry name" value="PROTEIN_KINASE_ATP"/>
    <property type="match status" value="1"/>
</dbReference>
<dbReference type="InterPro" id="IPR008271">
    <property type="entry name" value="Ser/Thr_kinase_AS"/>
</dbReference>
<dbReference type="AlphaFoldDB" id="A0A8S1KDA2"/>
<evidence type="ECO:0000256" key="5">
    <source>
        <dbReference type="PROSITE-ProRule" id="PRU10141"/>
    </source>
</evidence>
<dbReference type="GO" id="GO:0005829">
    <property type="term" value="C:cytosol"/>
    <property type="evidence" value="ECO:0007669"/>
    <property type="project" value="TreeGrafter"/>
</dbReference>
<dbReference type="GO" id="GO:0000045">
    <property type="term" value="P:autophagosome assembly"/>
    <property type="evidence" value="ECO:0007669"/>
    <property type="project" value="TreeGrafter"/>
</dbReference>
<organism evidence="8 9">
    <name type="scientific">Paramecium sonneborni</name>
    <dbReference type="NCBI Taxonomy" id="65129"/>
    <lineage>
        <taxon>Eukaryota</taxon>
        <taxon>Sar</taxon>
        <taxon>Alveolata</taxon>
        <taxon>Ciliophora</taxon>
        <taxon>Intramacronucleata</taxon>
        <taxon>Oligohymenophorea</taxon>
        <taxon>Peniculida</taxon>
        <taxon>Parameciidae</taxon>
        <taxon>Paramecium</taxon>
    </lineage>
</organism>